<evidence type="ECO:0000313" key="3">
    <source>
        <dbReference type="Proteomes" id="UP000596661"/>
    </source>
</evidence>
<accession>A0A803QGU5</accession>
<feature type="region of interest" description="Disordered" evidence="1">
    <location>
        <begin position="1"/>
        <end position="76"/>
    </location>
</feature>
<dbReference type="EnsemblPlants" id="evm.model.09.620">
    <property type="protein sequence ID" value="cds.evm.model.09.620"/>
    <property type="gene ID" value="evm.TU.09.620"/>
</dbReference>
<sequence length="76" mass="8081">MAKNLNVQTLANLRDPMGIDPNPTTSQPPQVPPSARPGVTTPLAGFTIGTQETRTTNMHNGEIGSGTEGHQWESVE</sequence>
<dbReference type="EMBL" id="UZAU01000728">
    <property type="status" value="NOT_ANNOTATED_CDS"/>
    <property type="molecule type" value="Genomic_DNA"/>
</dbReference>
<feature type="compositionally biased region" description="Polar residues" evidence="1">
    <location>
        <begin position="48"/>
        <end position="59"/>
    </location>
</feature>
<evidence type="ECO:0000256" key="1">
    <source>
        <dbReference type="SAM" id="MobiDB-lite"/>
    </source>
</evidence>
<evidence type="ECO:0000313" key="2">
    <source>
        <dbReference type="EnsemblPlants" id="cds.evm.model.09.620"/>
    </source>
</evidence>
<reference evidence="2" key="2">
    <citation type="submission" date="2021-03" db="UniProtKB">
        <authorList>
            <consortium name="EnsemblPlants"/>
        </authorList>
    </citation>
    <scope>IDENTIFICATION</scope>
</reference>
<feature type="compositionally biased region" description="Polar residues" evidence="1">
    <location>
        <begin position="1"/>
        <end position="11"/>
    </location>
</feature>
<keyword evidence="3" id="KW-1185">Reference proteome</keyword>
<dbReference type="Proteomes" id="UP000596661">
    <property type="component" value="Chromosome 9"/>
</dbReference>
<organism evidence="2 3">
    <name type="scientific">Cannabis sativa</name>
    <name type="common">Hemp</name>
    <name type="synonym">Marijuana</name>
    <dbReference type="NCBI Taxonomy" id="3483"/>
    <lineage>
        <taxon>Eukaryota</taxon>
        <taxon>Viridiplantae</taxon>
        <taxon>Streptophyta</taxon>
        <taxon>Embryophyta</taxon>
        <taxon>Tracheophyta</taxon>
        <taxon>Spermatophyta</taxon>
        <taxon>Magnoliopsida</taxon>
        <taxon>eudicotyledons</taxon>
        <taxon>Gunneridae</taxon>
        <taxon>Pentapetalae</taxon>
        <taxon>rosids</taxon>
        <taxon>fabids</taxon>
        <taxon>Rosales</taxon>
        <taxon>Cannabaceae</taxon>
        <taxon>Cannabis</taxon>
    </lineage>
</organism>
<proteinExistence type="predicted"/>
<protein>
    <submittedName>
        <fullName evidence="2">Uncharacterized protein</fullName>
    </submittedName>
</protein>
<dbReference type="AlphaFoldDB" id="A0A803QGU5"/>
<dbReference type="Gramene" id="evm.model.09.620">
    <property type="protein sequence ID" value="cds.evm.model.09.620"/>
    <property type="gene ID" value="evm.TU.09.620"/>
</dbReference>
<name>A0A803QGU5_CANSA</name>
<reference evidence="2" key="1">
    <citation type="submission" date="2018-11" db="EMBL/GenBank/DDBJ databases">
        <authorList>
            <person name="Grassa J C."/>
        </authorList>
    </citation>
    <scope>NUCLEOTIDE SEQUENCE [LARGE SCALE GENOMIC DNA]</scope>
</reference>